<dbReference type="PANTHER" id="PTHR44688">
    <property type="entry name" value="DNA-BINDING TRANSCRIPTIONAL ACTIVATOR DEVR_DOSR"/>
    <property type="match status" value="1"/>
</dbReference>
<dbReference type="Proteomes" id="UP000272015">
    <property type="component" value="Unassembled WGS sequence"/>
</dbReference>
<dbReference type="GO" id="GO:0006355">
    <property type="term" value="P:regulation of DNA-templated transcription"/>
    <property type="evidence" value="ECO:0007669"/>
    <property type="project" value="InterPro"/>
</dbReference>
<dbReference type="Gene3D" id="1.10.10.10">
    <property type="entry name" value="Winged helix-like DNA-binding domain superfamily/Winged helix DNA-binding domain"/>
    <property type="match status" value="1"/>
</dbReference>
<dbReference type="InterPro" id="IPR000792">
    <property type="entry name" value="Tscrpt_reg_LuxR_C"/>
</dbReference>
<keyword evidence="3" id="KW-0804">Transcription</keyword>
<evidence type="ECO:0000256" key="1">
    <source>
        <dbReference type="ARBA" id="ARBA00023015"/>
    </source>
</evidence>
<evidence type="ECO:0000256" key="2">
    <source>
        <dbReference type="ARBA" id="ARBA00023125"/>
    </source>
</evidence>
<dbReference type="Pfam" id="PF01590">
    <property type="entry name" value="GAF"/>
    <property type="match status" value="1"/>
</dbReference>
<dbReference type="PROSITE" id="PS50043">
    <property type="entry name" value="HTH_LUXR_2"/>
    <property type="match status" value="1"/>
</dbReference>
<keyword evidence="2" id="KW-0238">DNA-binding</keyword>
<comment type="caution">
    <text evidence="5">The sequence shown here is derived from an EMBL/GenBank/DDBJ whole genome shotgun (WGS) entry which is preliminary data.</text>
</comment>
<dbReference type="EMBL" id="QZVS01000095">
    <property type="protein sequence ID" value="RJT85729.1"/>
    <property type="molecule type" value="Genomic_DNA"/>
</dbReference>
<evidence type="ECO:0000256" key="3">
    <source>
        <dbReference type="ARBA" id="ARBA00023163"/>
    </source>
</evidence>
<protein>
    <submittedName>
        <fullName evidence="5">GAF domain-containing protein</fullName>
    </submittedName>
</protein>
<dbReference type="SUPFAM" id="SSF55781">
    <property type="entry name" value="GAF domain-like"/>
    <property type="match status" value="1"/>
</dbReference>
<reference evidence="5 6" key="1">
    <citation type="submission" date="2018-09" db="EMBL/GenBank/DDBJ databases">
        <title>Novel species of Cryobacterium.</title>
        <authorList>
            <person name="Liu Q."/>
            <person name="Xin Y.-H."/>
        </authorList>
    </citation>
    <scope>NUCLEOTIDE SEQUENCE [LARGE SCALE GENOMIC DNA]</scope>
    <source>
        <strain evidence="5 6">Hh39</strain>
    </source>
</reference>
<dbReference type="SUPFAM" id="SSF46894">
    <property type="entry name" value="C-terminal effector domain of the bipartite response regulators"/>
    <property type="match status" value="1"/>
</dbReference>
<dbReference type="GO" id="GO:0003677">
    <property type="term" value="F:DNA binding"/>
    <property type="evidence" value="ECO:0007669"/>
    <property type="project" value="UniProtKB-KW"/>
</dbReference>
<dbReference type="CDD" id="cd06170">
    <property type="entry name" value="LuxR_C_like"/>
    <property type="match status" value="1"/>
</dbReference>
<accession>A0A3A5MBK5</accession>
<organism evidence="5 6">
    <name type="scientific">Cryobacterium melibiosiphilum</name>
    <dbReference type="NCBI Taxonomy" id="995039"/>
    <lineage>
        <taxon>Bacteria</taxon>
        <taxon>Bacillati</taxon>
        <taxon>Actinomycetota</taxon>
        <taxon>Actinomycetes</taxon>
        <taxon>Micrococcales</taxon>
        <taxon>Microbacteriaceae</taxon>
        <taxon>Cryobacterium</taxon>
    </lineage>
</organism>
<dbReference type="RefSeq" id="WP_119976269.1">
    <property type="nucleotide sequence ID" value="NZ_JBHSQA010000009.1"/>
</dbReference>
<dbReference type="Gene3D" id="3.30.450.40">
    <property type="match status" value="1"/>
</dbReference>
<dbReference type="AlphaFoldDB" id="A0A3A5MBK5"/>
<sequence length="290" mass="31315">MSAPNDDVYRPSDRELLKGAIRQLAAQTGLGVIFAGLVNHSELVITEFVGTTTQGLKNLNVQPGEGVGGRALRNARPVGVSDYFDSDRITHHHDQAVRIEGLRSMVALPVLVDGRGRSILYAATRDRSPIGERLVTELNAGAVQISRELQIRDEVDHRVAILRVVGSLAAEPIDRDLIEVVRLAHAELLSVARITADPELAERILAVTARLVGTASVTGAASRADAPRLTPRETDVLAQVALGCSYAEVGKRLALQSVTVKSYMQAIMAKLDAHSRIEAVIVARRFHLLP</sequence>
<dbReference type="PROSITE" id="PS00622">
    <property type="entry name" value="HTH_LUXR_1"/>
    <property type="match status" value="1"/>
</dbReference>
<evidence type="ECO:0000259" key="4">
    <source>
        <dbReference type="PROSITE" id="PS50043"/>
    </source>
</evidence>
<dbReference type="InterPro" id="IPR003018">
    <property type="entry name" value="GAF"/>
</dbReference>
<gene>
    <name evidence="5" type="ORF">D6T64_19185</name>
</gene>
<evidence type="ECO:0000313" key="6">
    <source>
        <dbReference type="Proteomes" id="UP000272015"/>
    </source>
</evidence>
<dbReference type="Pfam" id="PF00196">
    <property type="entry name" value="GerE"/>
    <property type="match status" value="1"/>
</dbReference>
<dbReference type="InterPro" id="IPR036388">
    <property type="entry name" value="WH-like_DNA-bd_sf"/>
</dbReference>
<dbReference type="PANTHER" id="PTHR44688:SF16">
    <property type="entry name" value="DNA-BINDING TRANSCRIPTIONAL ACTIVATOR DEVR_DOSR"/>
    <property type="match status" value="1"/>
</dbReference>
<dbReference type="InterPro" id="IPR029016">
    <property type="entry name" value="GAF-like_dom_sf"/>
</dbReference>
<dbReference type="SMART" id="SM00421">
    <property type="entry name" value="HTH_LUXR"/>
    <property type="match status" value="1"/>
</dbReference>
<proteinExistence type="predicted"/>
<feature type="domain" description="HTH luxR-type" evidence="4">
    <location>
        <begin position="222"/>
        <end position="287"/>
    </location>
</feature>
<keyword evidence="6" id="KW-1185">Reference proteome</keyword>
<keyword evidence="1" id="KW-0805">Transcription regulation</keyword>
<dbReference type="PRINTS" id="PR00038">
    <property type="entry name" value="HTHLUXR"/>
</dbReference>
<dbReference type="InterPro" id="IPR016032">
    <property type="entry name" value="Sig_transdc_resp-reg_C-effctor"/>
</dbReference>
<name>A0A3A5MBK5_9MICO</name>
<dbReference type="OrthoDB" id="4069167at2"/>
<evidence type="ECO:0000313" key="5">
    <source>
        <dbReference type="EMBL" id="RJT85729.1"/>
    </source>
</evidence>